<dbReference type="EC" id="1.3.8.11" evidence="6"/>
<dbReference type="Pfam" id="PF02771">
    <property type="entry name" value="Acyl-CoA_dh_N"/>
    <property type="match status" value="1"/>
</dbReference>
<dbReference type="GO" id="GO:0003995">
    <property type="term" value="F:acyl-CoA dehydrogenase activity"/>
    <property type="evidence" value="ECO:0007669"/>
    <property type="project" value="InterPro"/>
</dbReference>
<dbReference type="InterPro" id="IPR006091">
    <property type="entry name" value="Acyl-CoA_Oxase/DH_mid-dom"/>
</dbReference>
<proteinExistence type="inferred from homology"/>
<evidence type="ECO:0000256" key="4">
    <source>
        <dbReference type="ARBA" id="ARBA00022827"/>
    </source>
</evidence>
<evidence type="ECO:0000256" key="2">
    <source>
        <dbReference type="ARBA" id="ARBA00009347"/>
    </source>
</evidence>
<evidence type="ECO:0000259" key="9">
    <source>
        <dbReference type="Pfam" id="PF00441"/>
    </source>
</evidence>
<dbReference type="OrthoDB" id="9775090at2"/>
<dbReference type="PANTHER" id="PTHR43884:SF9">
    <property type="entry name" value="COMPLEX I ASSEMBLY FACTOR ACAD9, MITOCHONDRIAL"/>
    <property type="match status" value="1"/>
</dbReference>
<dbReference type="Pfam" id="PF02770">
    <property type="entry name" value="Acyl-CoA_dh_M"/>
    <property type="match status" value="1"/>
</dbReference>
<dbReference type="AlphaFoldDB" id="A0A1M7KHU4"/>
<dbReference type="Gene3D" id="1.10.540.10">
    <property type="entry name" value="Acyl-CoA dehydrogenase/oxidase, N-terminal domain"/>
    <property type="match status" value="1"/>
</dbReference>
<dbReference type="FunFam" id="1.20.140.10:FF:000001">
    <property type="entry name" value="Acyl-CoA dehydrogenase"/>
    <property type="match status" value="1"/>
</dbReference>
<comment type="cofactor">
    <cofactor evidence="1 8">
        <name>FAD</name>
        <dbReference type="ChEBI" id="CHEBI:57692"/>
    </cofactor>
</comment>
<name>A0A1M7KHU4_9RHOB</name>
<organism evidence="12 13">
    <name type="scientific">Roseovarius pacificus</name>
    <dbReference type="NCBI Taxonomy" id="337701"/>
    <lineage>
        <taxon>Bacteria</taxon>
        <taxon>Pseudomonadati</taxon>
        <taxon>Pseudomonadota</taxon>
        <taxon>Alphaproteobacteria</taxon>
        <taxon>Rhodobacterales</taxon>
        <taxon>Roseobacteraceae</taxon>
        <taxon>Roseovarius</taxon>
    </lineage>
</organism>
<dbReference type="RefSeq" id="WP_073038057.1">
    <property type="nucleotide sequence ID" value="NZ_BMLR01000026.1"/>
</dbReference>
<dbReference type="Proteomes" id="UP000183974">
    <property type="component" value="Unassembled WGS sequence"/>
</dbReference>
<dbReference type="FunFam" id="1.10.540.10:FF:000001">
    <property type="entry name" value="Very long-chain-specific acyl-CoA dehydrogenase, mitochondrial"/>
    <property type="match status" value="1"/>
</dbReference>
<evidence type="ECO:0000313" key="12">
    <source>
        <dbReference type="EMBL" id="SHM64892.1"/>
    </source>
</evidence>
<keyword evidence="13" id="KW-1185">Reference proteome</keyword>
<feature type="domain" description="Acyl-CoA oxidase/dehydrogenase middle" evidence="10">
    <location>
        <begin position="123"/>
        <end position="219"/>
    </location>
</feature>
<dbReference type="InterPro" id="IPR037069">
    <property type="entry name" value="AcylCoA_DH/ox_N_sf"/>
</dbReference>
<dbReference type="InterPro" id="IPR006089">
    <property type="entry name" value="Acyl-CoA_DH_CS"/>
</dbReference>
<dbReference type="PROSITE" id="PS00073">
    <property type="entry name" value="ACYL_COA_DH_2"/>
    <property type="match status" value="1"/>
</dbReference>
<evidence type="ECO:0000256" key="1">
    <source>
        <dbReference type="ARBA" id="ARBA00001974"/>
    </source>
</evidence>
<evidence type="ECO:0000256" key="5">
    <source>
        <dbReference type="ARBA" id="ARBA00023002"/>
    </source>
</evidence>
<dbReference type="SUPFAM" id="SSF56645">
    <property type="entry name" value="Acyl-CoA dehydrogenase NM domain-like"/>
    <property type="match status" value="1"/>
</dbReference>
<dbReference type="PANTHER" id="PTHR43884">
    <property type="entry name" value="ACYL-COA DEHYDROGENASE"/>
    <property type="match status" value="1"/>
</dbReference>
<keyword evidence="4 8" id="KW-0274">FAD</keyword>
<dbReference type="SUPFAM" id="SSF47203">
    <property type="entry name" value="Acyl-CoA dehydrogenase C-terminal domain-like"/>
    <property type="match status" value="1"/>
</dbReference>
<gene>
    <name evidence="12" type="ORF">SAMN05444398_12819</name>
</gene>
<keyword evidence="3 8" id="KW-0285">Flavoprotein</keyword>
<evidence type="ECO:0000256" key="8">
    <source>
        <dbReference type="RuleBase" id="RU362125"/>
    </source>
</evidence>
<dbReference type="InterPro" id="IPR009100">
    <property type="entry name" value="AcylCoA_DH/oxidase_NM_dom_sf"/>
</dbReference>
<dbReference type="GO" id="GO:0050660">
    <property type="term" value="F:flavin adenine dinucleotide binding"/>
    <property type="evidence" value="ECO:0007669"/>
    <property type="project" value="InterPro"/>
</dbReference>
<dbReference type="Pfam" id="PF00441">
    <property type="entry name" value="Acyl-CoA_dh_1"/>
    <property type="match status" value="1"/>
</dbReference>
<comment type="similarity">
    <text evidence="2 8">Belongs to the acyl-CoA dehydrogenase family.</text>
</comment>
<dbReference type="InterPro" id="IPR036250">
    <property type="entry name" value="AcylCo_DH-like_C"/>
</dbReference>
<protein>
    <recommendedName>
        <fullName evidence="7">Cyclohexane-1-carbonyl-CoA dehydrogenase</fullName>
        <ecNumber evidence="6">1.3.8.11</ecNumber>
    </recommendedName>
</protein>
<feature type="domain" description="Acyl-CoA dehydrogenase/oxidase C-terminal" evidence="9">
    <location>
        <begin position="232"/>
        <end position="381"/>
    </location>
</feature>
<sequence length="385" mass="42200">MSQAIDDDTFQQLRDMIQRFVTERLVPNETRLEIEDEIPEEIVTEMRELGLFGLTIPPEYGGTGLTARQEAQIAQIFGHTALAFRSLLATNIGIGARGLIFEGTDAQKEAYLPRLASGELICAFALTEPDTGSDPANLTTKAVRDGDDYLISGTKRYITNAERAGLFTVMARTDFDAPGADAISAFLVPSDAPGLTVGKKDRKMGQRGTTTSDVVFDKVRVPSSAIIGETPGRGFRLAMRVLDRGRIHIAALATGMCDRLISEMVEYAKNRRQFGNPIAEYQLIQAMIADSYTEYRASKALVEETAGIYDDTGAARTEASAAKYFATEAVGRVADRAVQVHGGAGYMSEYPVERFYRDVRLLRIYEGTSQIQQLLIARQVLKGEA</sequence>
<keyword evidence="5 8" id="KW-0560">Oxidoreductase</keyword>
<dbReference type="Gene3D" id="2.40.110.10">
    <property type="entry name" value="Butyryl-CoA Dehydrogenase, subunit A, domain 2"/>
    <property type="match status" value="1"/>
</dbReference>
<evidence type="ECO:0000256" key="7">
    <source>
        <dbReference type="ARBA" id="ARBA00067292"/>
    </source>
</evidence>
<evidence type="ECO:0000256" key="6">
    <source>
        <dbReference type="ARBA" id="ARBA00066361"/>
    </source>
</evidence>
<dbReference type="InterPro" id="IPR046373">
    <property type="entry name" value="Acyl-CoA_Oxase/DH_mid-dom_sf"/>
</dbReference>
<dbReference type="EMBL" id="FRBR01000028">
    <property type="protein sequence ID" value="SHM64892.1"/>
    <property type="molecule type" value="Genomic_DNA"/>
</dbReference>
<accession>A0A1M7KHU4</accession>
<dbReference type="STRING" id="337701.SAMN05444398_12819"/>
<feature type="domain" description="Acyl-CoA dehydrogenase/oxidase N-terminal" evidence="11">
    <location>
        <begin position="9"/>
        <end position="119"/>
    </location>
</feature>
<dbReference type="InterPro" id="IPR013786">
    <property type="entry name" value="AcylCoA_DH/ox_N"/>
</dbReference>
<evidence type="ECO:0000313" key="13">
    <source>
        <dbReference type="Proteomes" id="UP000183974"/>
    </source>
</evidence>
<dbReference type="PIRSF" id="PIRSF016578">
    <property type="entry name" value="HsaA"/>
    <property type="match status" value="1"/>
</dbReference>
<dbReference type="FunFam" id="2.40.110.10:FF:000009">
    <property type="entry name" value="Acyl-CoA dehydrogenase"/>
    <property type="match status" value="1"/>
</dbReference>
<evidence type="ECO:0000256" key="3">
    <source>
        <dbReference type="ARBA" id="ARBA00022630"/>
    </source>
</evidence>
<dbReference type="InterPro" id="IPR009075">
    <property type="entry name" value="AcylCo_DH/oxidase_C"/>
</dbReference>
<evidence type="ECO:0000259" key="11">
    <source>
        <dbReference type="Pfam" id="PF02771"/>
    </source>
</evidence>
<dbReference type="Gene3D" id="1.20.140.10">
    <property type="entry name" value="Butyryl-CoA Dehydrogenase, subunit A, domain 3"/>
    <property type="match status" value="1"/>
</dbReference>
<reference evidence="12 13" key="1">
    <citation type="submission" date="2016-11" db="EMBL/GenBank/DDBJ databases">
        <authorList>
            <person name="Jaros S."/>
            <person name="Januszkiewicz K."/>
            <person name="Wedrychowicz H."/>
        </authorList>
    </citation>
    <scope>NUCLEOTIDE SEQUENCE [LARGE SCALE GENOMIC DNA]</scope>
    <source>
        <strain evidence="12 13">DSM 29589</strain>
    </source>
</reference>
<evidence type="ECO:0000259" key="10">
    <source>
        <dbReference type="Pfam" id="PF02770"/>
    </source>
</evidence>